<keyword evidence="4" id="KW-1133">Transmembrane helix</keyword>
<keyword evidence="4" id="KW-0472">Membrane</keyword>
<reference evidence="6" key="1">
    <citation type="submission" date="2013-01" db="EMBL/GenBank/DDBJ databases">
        <title>Draft Genome Sequence of a Mulberry Tree, Morus notabilis C.K. Schneid.</title>
        <authorList>
            <person name="He N."/>
            <person name="Zhao S."/>
        </authorList>
    </citation>
    <scope>NUCLEOTIDE SEQUENCE</scope>
</reference>
<name>W9R8H7_9ROSA</name>
<proteinExistence type="predicted"/>
<evidence type="ECO:0000256" key="2">
    <source>
        <dbReference type="ARBA" id="ARBA00022525"/>
    </source>
</evidence>
<dbReference type="InterPro" id="IPR039639">
    <property type="entry name" value="IDA-like"/>
</dbReference>
<evidence type="ECO:0000256" key="1">
    <source>
        <dbReference type="ARBA" id="ARBA00004239"/>
    </source>
</evidence>
<comment type="subcellular location">
    <subcellularLocation>
        <location evidence="1">Secreted</location>
        <location evidence="1">Extracellular space</location>
    </subcellularLocation>
</comment>
<organism evidence="5 6">
    <name type="scientific">Morus notabilis</name>
    <dbReference type="NCBI Taxonomy" id="981085"/>
    <lineage>
        <taxon>Eukaryota</taxon>
        <taxon>Viridiplantae</taxon>
        <taxon>Streptophyta</taxon>
        <taxon>Embryophyta</taxon>
        <taxon>Tracheophyta</taxon>
        <taxon>Spermatophyta</taxon>
        <taxon>Magnoliopsida</taxon>
        <taxon>eudicotyledons</taxon>
        <taxon>Gunneridae</taxon>
        <taxon>Pentapetalae</taxon>
        <taxon>rosids</taxon>
        <taxon>fabids</taxon>
        <taxon>Rosales</taxon>
        <taxon>Moraceae</taxon>
        <taxon>Moreae</taxon>
        <taxon>Morus</taxon>
    </lineage>
</organism>
<sequence>MAPPASYSRRRRRSSLLVWLQFVVMICIIFGQLSCDAARINDQVFKVEPKPAGLSGHFLDYLPKRIPIPYSGPSRKHNDIGLQSWRSSP</sequence>
<dbReference type="Proteomes" id="UP000030645">
    <property type="component" value="Unassembled WGS sequence"/>
</dbReference>
<gene>
    <name evidence="5" type="ORF">L484_020741</name>
</gene>
<keyword evidence="6" id="KW-1185">Reference proteome</keyword>
<evidence type="ECO:0000313" key="5">
    <source>
        <dbReference type="EMBL" id="EXB41006.1"/>
    </source>
</evidence>
<evidence type="ECO:0000256" key="4">
    <source>
        <dbReference type="SAM" id="Phobius"/>
    </source>
</evidence>
<dbReference type="AlphaFoldDB" id="W9R8H7"/>
<accession>W9R8H7</accession>
<keyword evidence="2" id="KW-0964">Secreted</keyword>
<dbReference type="PANTHER" id="PTHR33599">
    <property type="entry name" value="PROTEIN IDA-LIKE 5"/>
    <property type="match status" value="1"/>
</dbReference>
<keyword evidence="3" id="KW-0732">Signal</keyword>
<feature type="transmembrane region" description="Helical" evidence="4">
    <location>
        <begin position="16"/>
        <end position="33"/>
    </location>
</feature>
<evidence type="ECO:0000256" key="3">
    <source>
        <dbReference type="ARBA" id="ARBA00022729"/>
    </source>
</evidence>
<keyword evidence="4" id="KW-0812">Transmembrane</keyword>
<dbReference type="PANTHER" id="PTHR33599:SF15">
    <property type="entry name" value="PROTEIN IDA-LIKE 2"/>
    <property type="match status" value="1"/>
</dbReference>
<protein>
    <submittedName>
        <fullName evidence="5">Uncharacterized protein</fullName>
    </submittedName>
</protein>
<dbReference type="GO" id="GO:0005576">
    <property type="term" value="C:extracellular region"/>
    <property type="evidence" value="ECO:0007669"/>
    <property type="project" value="UniProtKB-SubCell"/>
</dbReference>
<dbReference type="EMBL" id="KE343785">
    <property type="protein sequence ID" value="EXB41006.1"/>
    <property type="molecule type" value="Genomic_DNA"/>
</dbReference>
<dbReference type="GO" id="GO:0010227">
    <property type="term" value="P:floral organ abscission"/>
    <property type="evidence" value="ECO:0007669"/>
    <property type="project" value="InterPro"/>
</dbReference>
<evidence type="ECO:0000313" key="6">
    <source>
        <dbReference type="Proteomes" id="UP000030645"/>
    </source>
</evidence>